<comment type="caution">
    <text evidence="1">The sequence shown here is derived from an EMBL/GenBank/DDBJ whole genome shotgun (WGS) entry which is preliminary data.</text>
</comment>
<name>A0A9W6RTU9_9ACTN</name>
<dbReference type="EMBL" id="BSTJ01000013">
    <property type="protein sequence ID" value="GLY80067.1"/>
    <property type="molecule type" value="Genomic_DNA"/>
</dbReference>
<accession>A0A9W6RTU9</accession>
<dbReference type="Proteomes" id="UP001165135">
    <property type="component" value="Unassembled WGS sequence"/>
</dbReference>
<sequence length="45" mass="5124">MDKETDFVLDRLLDQTAESALATLTAGIDIEQRLRDLYREAEEAP</sequence>
<dbReference type="RefSeq" id="WP_285632514.1">
    <property type="nucleotide sequence ID" value="NZ_BSTJ01000013.1"/>
</dbReference>
<evidence type="ECO:0000313" key="1">
    <source>
        <dbReference type="EMBL" id="GLY80067.1"/>
    </source>
</evidence>
<evidence type="ECO:0000313" key="2">
    <source>
        <dbReference type="Proteomes" id="UP001165135"/>
    </source>
</evidence>
<dbReference type="AlphaFoldDB" id="A0A9W6RTU9"/>
<organism evidence="1 2">
    <name type="scientific">Actinoallomurus iriomotensis</name>
    <dbReference type="NCBI Taxonomy" id="478107"/>
    <lineage>
        <taxon>Bacteria</taxon>
        <taxon>Bacillati</taxon>
        <taxon>Actinomycetota</taxon>
        <taxon>Actinomycetes</taxon>
        <taxon>Streptosporangiales</taxon>
        <taxon>Thermomonosporaceae</taxon>
        <taxon>Actinoallomurus</taxon>
    </lineage>
</organism>
<proteinExistence type="predicted"/>
<reference evidence="1" key="1">
    <citation type="submission" date="2023-03" db="EMBL/GenBank/DDBJ databases">
        <title>Actinoallomurus iriomotensis NBRC 103681.</title>
        <authorList>
            <person name="Ichikawa N."/>
            <person name="Sato H."/>
            <person name="Tonouchi N."/>
        </authorList>
    </citation>
    <scope>NUCLEOTIDE SEQUENCE</scope>
    <source>
        <strain evidence="1">NBRC 103681</strain>
    </source>
</reference>
<gene>
    <name evidence="1" type="ORF">Airi01_083340</name>
</gene>
<protein>
    <submittedName>
        <fullName evidence="1">Uncharacterized protein</fullName>
    </submittedName>
</protein>